<feature type="compositionally biased region" description="Acidic residues" evidence="2">
    <location>
        <begin position="1225"/>
        <end position="1234"/>
    </location>
</feature>
<sequence>MSSSAPTVKDLYKVVTADLAAFLATDKSKEQDTSRETIQSYLDRFVRTHNATIGSHHHVSTSTTPSNPGGLHSTAATPVFGNVSSSVAGAAPLSASNISTPLSASAVGAGILSSSTAAGQRHVNDLLYQSLTNNTILQHSGSLPFAFHRLGHISSNSGSPSSSAPTSQNASTTGSPVIGGGGTGGAQVTTPVTGANAANISASSTTSTTNSSVNISLAAQKLSAHLITLFTQHAMGSTSIAHVTSRVLVYLTHLLPFLTPRLIVKDWWDRIIEPSLQGEIKLSKDALKSCRDLIVECMVRDNLLDIHGSGTGSLLVAGDEEGQLSTVLAKAAMPISQFVLRKYIMAAHDLNHRLPDVERTEQELRMGGMTGLWPRGGVNGSEYAAMLQDMENQQRLFTKTRAIMRRKKDMLVKNLEVILFAYGGGVGRVKDFFSCLYTYFVGARYRPEILGLLCQFIRRQRVHLHQILATPLFDSLLLSLKYDTSPLIVSLGLMTLIMLMPRIPAALNERLPDLFLILSRILCWPRSQQQLMALTNQEGVNLTGQTIKSFDEFDDEVTRVDTALKVNTSVAGSPTKDTGSSPDDIEFEDIPLYGHGIRWRRYGPTVPGSTTEGSPDPTAIFSFLYGLFPCNLLKFLHSPREYIKQALSPAGSPKQSSAPHVGEGELTDSNTDGDILSPKDTDEKAIYIDEDLLKWRVQTLLKRHSLHPELMTLTPEQEILNKARWQKLEPMEIVAMCVGLDVWSSGGLFGTGPVLRSIEEDRRGVPYQDSDDDEANGPPTKVPPAHTTDPTKPTETDPTIAAQSQARASIESFASEESQGTPIEILAREDFFGPRMTKESHLRPTQPMSTPPPHRVHSGQGGISGTPPLPRMRTRSKEVKMSQILRTFATLRGLDQEEYLIEARNSKSLCPSSNPSPTKSNEGSAVTTATATQTNDPGHIPADETTCLTAQSDVTQDYLLHPTTMANLTLQTQEYRKIIAHLERDLLMAKNELNFELFLKQQHIQQISKVHRAHVIDASVEAERQNLYNTCRSLKAQLQETRLLLEKEKSELEKRKNKQTHWDTELKNKMQTFRDERKQLQFEVERLKQNIKDTQQAQEIQERLLTEERKGTFHLKNCLEDLSPNLKKMEEYERRIEEMTRQLVVWDTEQNRLQEMQRQTEIVVGYWQNLELLLAAEKEEARILRNKVSQQSQILDDMRIQMAINGGHEAGDIPQTPSRFHYEEERSDDDDEDDKKERPISRASHLGENGLSADSLGHDDNATEREHSIRRKASSSLRHRASASDMNWPSGYSQSNGSQQGPEQQRRAAAMQEFMVREKERWDRELQEAQYRWSREAMRNQQLEDRIMELLGQVEMTRAINARKHSTVGSSQEGHNNEHHEGRNRGESDHHRDGTTRLIDIPSQPQNVPFAKTTGHDLEMRIHDDHFGEGDTDDGGIESSEMIGRYSRQRHEIEDEEDAEHSSALTTAGHLNPSHPHTSDLSSRPPANSTANKGKNPKQKSSRSKWFSTPAIERSQTGGTTTLQTHLGINTLGILDLGPIRPTQTHRKSGDPSSTIGSSTVAARAAACGLVPPTLYTRHTSHMSDGRSSDITTFSDTNMTGSGARNERRNGDRGGASATAAVEGDEAVGTDSGASDAAAGSSSKAGSVSDSATANKKNSGSSSSSSKSKTDREQEREKERIRLMSGMGPLVDPSKMYRNVRMF</sequence>
<feature type="coiled-coil region" evidence="1">
    <location>
        <begin position="1129"/>
        <end position="1187"/>
    </location>
</feature>
<dbReference type="GO" id="GO:0051726">
    <property type="term" value="P:regulation of cell cycle"/>
    <property type="evidence" value="ECO:0007669"/>
    <property type="project" value="TreeGrafter"/>
</dbReference>
<dbReference type="Pfam" id="PF04388">
    <property type="entry name" value="Hamartin"/>
    <property type="match status" value="1"/>
</dbReference>
<keyword evidence="4" id="KW-1185">Reference proteome</keyword>
<evidence type="ECO:0000313" key="4">
    <source>
        <dbReference type="Proteomes" id="UP000749646"/>
    </source>
</evidence>
<feature type="compositionally biased region" description="Low complexity" evidence="2">
    <location>
        <begin position="155"/>
        <end position="176"/>
    </location>
</feature>
<reference evidence="3" key="1">
    <citation type="journal article" date="2020" name="Fungal Divers.">
        <title>Resolving the Mortierellaceae phylogeny through synthesis of multi-gene phylogenetics and phylogenomics.</title>
        <authorList>
            <person name="Vandepol N."/>
            <person name="Liber J."/>
            <person name="Desiro A."/>
            <person name="Na H."/>
            <person name="Kennedy M."/>
            <person name="Barry K."/>
            <person name="Grigoriev I.V."/>
            <person name="Miller A.N."/>
            <person name="O'Donnell K."/>
            <person name="Stajich J.E."/>
            <person name="Bonito G."/>
        </authorList>
    </citation>
    <scope>NUCLEOTIDE SEQUENCE</scope>
    <source>
        <strain evidence="3">MES-2147</strain>
    </source>
</reference>
<dbReference type="GO" id="GO:0032007">
    <property type="term" value="P:negative regulation of TOR signaling"/>
    <property type="evidence" value="ECO:0007669"/>
    <property type="project" value="TreeGrafter"/>
</dbReference>
<feature type="compositionally biased region" description="Polar residues" evidence="2">
    <location>
        <begin position="1551"/>
        <end position="1560"/>
    </location>
</feature>
<evidence type="ECO:0000256" key="2">
    <source>
        <dbReference type="SAM" id="MobiDB-lite"/>
    </source>
</evidence>
<feature type="compositionally biased region" description="Low complexity" evidence="2">
    <location>
        <begin position="1629"/>
        <end position="1667"/>
    </location>
</feature>
<keyword evidence="1" id="KW-0175">Coiled coil</keyword>
<proteinExistence type="predicted"/>
<feature type="region of interest" description="Disordered" evidence="2">
    <location>
        <begin position="907"/>
        <end position="943"/>
    </location>
</feature>
<feature type="region of interest" description="Disordered" evidence="2">
    <location>
        <begin position="1448"/>
        <end position="1523"/>
    </location>
</feature>
<dbReference type="EMBL" id="JAAAHW010000079">
    <property type="protein sequence ID" value="KAG0006655.1"/>
    <property type="molecule type" value="Genomic_DNA"/>
</dbReference>
<dbReference type="PANTHER" id="PTHR15154">
    <property type="entry name" value="HAMARTIN"/>
    <property type="match status" value="1"/>
</dbReference>
<feature type="coiled-coil region" evidence="1">
    <location>
        <begin position="1031"/>
        <end position="1104"/>
    </location>
</feature>
<feature type="compositionally biased region" description="Basic residues" evidence="2">
    <location>
        <begin position="1268"/>
        <end position="1281"/>
    </location>
</feature>
<organism evidence="3 4">
    <name type="scientific">Modicella reniformis</name>
    <dbReference type="NCBI Taxonomy" id="1440133"/>
    <lineage>
        <taxon>Eukaryota</taxon>
        <taxon>Fungi</taxon>
        <taxon>Fungi incertae sedis</taxon>
        <taxon>Mucoromycota</taxon>
        <taxon>Mortierellomycotina</taxon>
        <taxon>Mortierellomycetes</taxon>
        <taxon>Mortierellales</taxon>
        <taxon>Mortierellaceae</taxon>
        <taxon>Modicella</taxon>
    </lineage>
</organism>
<evidence type="ECO:0008006" key="5">
    <source>
        <dbReference type="Google" id="ProtNLM"/>
    </source>
</evidence>
<feature type="compositionally biased region" description="Low complexity" evidence="2">
    <location>
        <begin position="787"/>
        <end position="799"/>
    </location>
</feature>
<protein>
    <recommendedName>
        <fullName evidence="5">Hamartin</fullName>
    </recommendedName>
</protein>
<gene>
    <name evidence="3" type="ORF">BGZ65_005544</name>
</gene>
<name>A0A9P6ML68_9FUNG</name>
<comment type="caution">
    <text evidence="3">The sequence shown here is derived from an EMBL/GenBank/DDBJ whole genome shotgun (WGS) entry which is preliminary data.</text>
</comment>
<feature type="region of interest" description="Disordered" evidence="2">
    <location>
        <begin position="1538"/>
        <end position="1560"/>
    </location>
</feature>
<feature type="region of interest" description="Disordered" evidence="2">
    <location>
        <begin position="760"/>
        <end position="819"/>
    </location>
</feature>
<feature type="region of interest" description="Disordered" evidence="2">
    <location>
        <begin position="155"/>
        <end position="190"/>
    </location>
</feature>
<feature type="compositionally biased region" description="Polar residues" evidence="2">
    <location>
        <begin position="1475"/>
        <end position="1493"/>
    </location>
</feature>
<feature type="compositionally biased region" description="Basic and acidic residues" evidence="2">
    <location>
        <begin position="1256"/>
        <end position="1267"/>
    </location>
</feature>
<evidence type="ECO:0000256" key="1">
    <source>
        <dbReference type="SAM" id="Coils"/>
    </source>
</evidence>
<accession>A0A9P6ML68</accession>
<feature type="compositionally biased region" description="Basic and acidic residues" evidence="2">
    <location>
        <begin position="1668"/>
        <end position="1682"/>
    </location>
</feature>
<feature type="compositionally biased region" description="Low complexity" evidence="2">
    <location>
        <begin position="1290"/>
        <end position="1301"/>
    </location>
</feature>
<feature type="compositionally biased region" description="Polar residues" evidence="2">
    <location>
        <begin position="907"/>
        <end position="936"/>
    </location>
</feature>
<dbReference type="PANTHER" id="PTHR15154:SF2">
    <property type="entry name" value="HAMARTIN"/>
    <property type="match status" value="1"/>
</dbReference>
<feature type="region of interest" description="Disordered" evidence="2">
    <location>
        <begin position="1207"/>
        <end position="1309"/>
    </location>
</feature>
<feature type="region of interest" description="Disordered" evidence="2">
    <location>
        <begin position="1364"/>
        <end position="1408"/>
    </location>
</feature>
<evidence type="ECO:0000313" key="3">
    <source>
        <dbReference type="EMBL" id="KAG0006655.1"/>
    </source>
</evidence>
<dbReference type="OrthoDB" id="6022054at2759"/>
<dbReference type="Proteomes" id="UP000749646">
    <property type="component" value="Unassembled WGS sequence"/>
</dbReference>
<feature type="region of interest" description="Disordered" evidence="2">
    <location>
        <begin position="838"/>
        <end position="878"/>
    </location>
</feature>
<feature type="compositionally biased region" description="Polar residues" evidence="2">
    <location>
        <begin position="1589"/>
        <end position="1603"/>
    </location>
</feature>
<dbReference type="GO" id="GO:0033596">
    <property type="term" value="C:TSC1-TSC2 complex"/>
    <property type="evidence" value="ECO:0007669"/>
    <property type="project" value="TreeGrafter"/>
</dbReference>
<feature type="region of interest" description="Disordered" evidence="2">
    <location>
        <begin position="647"/>
        <end position="679"/>
    </location>
</feature>
<feature type="region of interest" description="Disordered" evidence="2">
    <location>
        <begin position="1578"/>
        <end position="1692"/>
    </location>
</feature>
<feature type="compositionally biased region" description="Basic and acidic residues" evidence="2">
    <location>
        <begin position="1375"/>
        <end position="1395"/>
    </location>
</feature>
<dbReference type="InterPro" id="IPR007483">
    <property type="entry name" value="Hamartin"/>
</dbReference>